<dbReference type="EMBL" id="DUMN01000073">
    <property type="protein sequence ID" value="HHV66473.1"/>
    <property type="molecule type" value="Genomic_DNA"/>
</dbReference>
<organism evidence="1 2">
    <name type="scientific">Brucella intermedia</name>
    <dbReference type="NCBI Taxonomy" id="94625"/>
    <lineage>
        <taxon>Bacteria</taxon>
        <taxon>Pseudomonadati</taxon>
        <taxon>Pseudomonadota</taxon>
        <taxon>Alphaproteobacteria</taxon>
        <taxon>Hyphomicrobiales</taxon>
        <taxon>Brucellaceae</taxon>
        <taxon>Brucella/Ochrobactrum group</taxon>
        <taxon>Brucella</taxon>
    </lineage>
</organism>
<accession>A0A7V6TY37</accession>
<comment type="caution">
    <text evidence="1">The sequence shown here is derived from an EMBL/GenBank/DDBJ whole genome shotgun (WGS) entry which is preliminary data.</text>
</comment>
<gene>
    <name evidence="1" type="ORF">GXX48_02310</name>
</gene>
<protein>
    <submittedName>
        <fullName evidence="1">Uncharacterized protein</fullName>
    </submittedName>
</protein>
<proteinExistence type="predicted"/>
<dbReference type="AlphaFoldDB" id="A0A7V6TY37"/>
<name>A0A7V6TY37_9HYPH</name>
<dbReference type="Proteomes" id="UP000551563">
    <property type="component" value="Unassembled WGS sequence"/>
</dbReference>
<reference evidence="1 2" key="1">
    <citation type="journal article" date="2020" name="Biotechnol. Biofuels">
        <title>New insights from the biogas microbiome by comprehensive genome-resolved metagenomics of nearly 1600 species originating from multiple anaerobic digesters.</title>
        <authorList>
            <person name="Campanaro S."/>
            <person name="Treu L."/>
            <person name="Rodriguez-R L.M."/>
            <person name="Kovalovszki A."/>
            <person name="Ziels R.M."/>
            <person name="Maus I."/>
            <person name="Zhu X."/>
            <person name="Kougias P.G."/>
            <person name="Basile A."/>
            <person name="Luo G."/>
            <person name="Schluter A."/>
            <person name="Konstantinidis K.T."/>
            <person name="Angelidaki I."/>
        </authorList>
    </citation>
    <scope>NUCLEOTIDE SEQUENCE [LARGE SCALE GENOMIC DNA]</scope>
    <source>
        <strain evidence="1">AS04akNAM_66</strain>
    </source>
</reference>
<evidence type="ECO:0000313" key="1">
    <source>
        <dbReference type="EMBL" id="HHV66473.1"/>
    </source>
</evidence>
<sequence length="111" mass="11881">MQTEHIQLNIQIGHEANSGIIELKPGFIEGYDIDTSQPINLEFAFDDGYLAATWVNTGGAYCTATNDDPDVIDTVCSNPEIGVLAVITTAIDNDDYECEADDETAVPSPAA</sequence>
<evidence type="ECO:0000313" key="2">
    <source>
        <dbReference type="Proteomes" id="UP000551563"/>
    </source>
</evidence>